<dbReference type="InterPro" id="IPR037923">
    <property type="entry name" value="HTH-like"/>
</dbReference>
<sequence>MSHQEPEWIDTVSTAERRILNLRSIGMKHALTLGHLHYHRASAPLAEQCHEQWMVLVFLLSGQQRYVIDGEEIGLRGGQMLRIPPGCRYSTGAWPEQKGNLAWLILRVKPFPDEPALGMSRDGAHAVFELLTAGNTPAQLRMPDDAPRLIESAFTWWERRDEAVAREMVRNRIAALTMEAAIAVQPESAGEDQANDLRIRRVLAWLDGHSDDEMPTALEMAAMAGLSPTSFHEHFKRIAGSSPKDYRQRLRVERAARRLREQPALSITEVAHEFGYSSSQYFATVFRRYLGTSPQAYRDAAGHDV</sequence>
<keyword evidence="1" id="KW-0963">Cytoplasm</keyword>
<evidence type="ECO:0000256" key="2">
    <source>
        <dbReference type="ARBA" id="ARBA00023015"/>
    </source>
</evidence>
<dbReference type="Pfam" id="PF12833">
    <property type="entry name" value="HTH_18"/>
    <property type="match status" value="1"/>
</dbReference>
<organism evidence="7 8">
    <name type="scientific">Luteolibacter arcticus</name>
    <dbReference type="NCBI Taxonomy" id="1581411"/>
    <lineage>
        <taxon>Bacteria</taxon>
        <taxon>Pseudomonadati</taxon>
        <taxon>Verrucomicrobiota</taxon>
        <taxon>Verrucomicrobiia</taxon>
        <taxon>Verrucomicrobiales</taxon>
        <taxon>Verrucomicrobiaceae</taxon>
        <taxon>Luteolibacter</taxon>
    </lineage>
</organism>
<name>A0ABT3GFC9_9BACT</name>
<dbReference type="RefSeq" id="WP_264486373.1">
    <property type="nucleotide sequence ID" value="NZ_JAPDDT010000002.1"/>
</dbReference>
<reference evidence="7 8" key="1">
    <citation type="submission" date="2022-10" db="EMBL/GenBank/DDBJ databases">
        <title>Luteolibacter arcticus strain CCTCC AB 2014275, whole genome shotgun sequencing project.</title>
        <authorList>
            <person name="Zhao G."/>
            <person name="Shen L."/>
        </authorList>
    </citation>
    <scope>NUCLEOTIDE SEQUENCE [LARGE SCALE GENOMIC DNA]</scope>
    <source>
        <strain evidence="7 8">CCTCC AB 2014275</strain>
    </source>
</reference>
<dbReference type="SUPFAM" id="SSF51215">
    <property type="entry name" value="Regulatory protein AraC"/>
    <property type="match status" value="1"/>
</dbReference>
<feature type="domain" description="HTH araC/xylS-type" evidence="6">
    <location>
        <begin position="200"/>
        <end position="300"/>
    </location>
</feature>
<dbReference type="Gene3D" id="1.10.10.60">
    <property type="entry name" value="Homeodomain-like"/>
    <property type="match status" value="2"/>
</dbReference>
<keyword evidence="3" id="KW-0238">DNA-binding</keyword>
<dbReference type="InterPro" id="IPR003313">
    <property type="entry name" value="AraC-bd"/>
</dbReference>
<evidence type="ECO:0000313" key="8">
    <source>
        <dbReference type="Proteomes" id="UP001320876"/>
    </source>
</evidence>
<keyword evidence="5" id="KW-0804">Transcription</keyword>
<evidence type="ECO:0000259" key="6">
    <source>
        <dbReference type="PROSITE" id="PS01124"/>
    </source>
</evidence>
<proteinExistence type="predicted"/>
<accession>A0ABT3GFC9</accession>
<keyword evidence="2" id="KW-0805">Transcription regulation</keyword>
<comment type="caution">
    <text evidence="7">The sequence shown here is derived from an EMBL/GenBank/DDBJ whole genome shotgun (WGS) entry which is preliminary data.</text>
</comment>
<dbReference type="Pfam" id="PF02311">
    <property type="entry name" value="AraC_binding"/>
    <property type="match status" value="1"/>
</dbReference>
<dbReference type="PROSITE" id="PS01124">
    <property type="entry name" value="HTH_ARAC_FAMILY_2"/>
    <property type="match status" value="1"/>
</dbReference>
<evidence type="ECO:0000313" key="7">
    <source>
        <dbReference type="EMBL" id="MCW1922264.1"/>
    </source>
</evidence>
<dbReference type="SUPFAM" id="SSF46689">
    <property type="entry name" value="Homeodomain-like"/>
    <property type="match status" value="2"/>
</dbReference>
<dbReference type="InterPro" id="IPR020449">
    <property type="entry name" value="Tscrpt_reg_AraC-type_HTH"/>
</dbReference>
<evidence type="ECO:0000256" key="5">
    <source>
        <dbReference type="ARBA" id="ARBA00023163"/>
    </source>
</evidence>
<dbReference type="InterPro" id="IPR018062">
    <property type="entry name" value="HTH_AraC-typ_CS"/>
</dbReference>
<dbReference type="InterPro" id="IPR050204">
    <property type="entry name" value="AraC_XylS_family_regulators"/>
</dbReference>
<dbReference type="Proteomes" id="UP001320876">
    <property type="component" value="Unassembled WGS sequence"/>
</dbReference>
<gene>
    <name evidence="7" type="ORF">OKA05_06845</name>
</gene>
<dbReference type="SMART" id="SM00342">
    <property type="entry name" value="HTH_ARAC"/>
    <property type="match status" value="1"/>
</dbReference>
<dbReference type="PROSITE" id="PS00041">
    <property type="entry name" value="HTH_ARAC_FAMILY_1"/>
    <property type="match status" value="1"/>
</dbReference>
<evidence type="ECO:0000256" key="4">
    <source>
        <dbReference type="ARBA" id="ARBA00023159"/>
    </source>
</evidence>
<dbReference type="PANTHER" id="PTHR46796:SF13">
    <property type="entry name" value="HTH-TYPE TRANSCRIPTIONAL ACTIVATOR RHAS"/>
    <property type="match status" value="1"/>
</dbReference>
<dbReference type="EMBL" id="JAPDDT010000002">
    <property type="protein sequence ID" value="MCW1922264.1"/>
    <property type="molecule type" value="Genomic_DNA"/>
</dbReference>
<dbReference type="InterPro" id="IPR018060">
    <property type="entry name" value="HTH_AraC"/>
</dbReference>
<dbReference type="PANTHER" id="PTHR46796">
    <property type="entry name" value="HTH-TYPE TRANSCRIPTIONAL ACTIVATOR RHAS-RELATED"/>
    <property type="match status" value="1"/>
</dbReference>
<protein>
    <submittedName>
        <fullName evidence="7">AraC family transcriptional regulator</fullName>
    </submittedName>
</protein>
<evidence type="ECO:0000256" key="1">
    <source>
        <dbReference type="ARBA" id="ARBA00022490"/>
    </source>
</evidence>
<dbReference type="InterPro" id="IPR009057">
    <property type="entry name" value="Homeodomain-like_sf"/>
</dbReference>
<keyword evidence="8" id="KW-1185">Reference proteome</keyword>
<evidence type="ECO:0000256" key="3">
    <source>
        <dbReference type="ARBA" id="ARBA00023125"/>
    </source>
</evidence>
<keyword evidence="4" id="KW-0010">Activator</keyword>
<dbReference type="PRINTS" id="PR00032">
    <property type="entry name" value="HTHARAC"/>
</dbReference>